<dbReference type="EMBL" id="KV472192">
    <property type="protein sequence ID" value="OCT55808.1"/>
    <property type="molecule type" value="Genomic_DNA"/>
</dbReference>
<sequence length="92" mass="10694">MEWNGMQCSPSSLMALMCMLPYYILFPFPPPEFQQRCPFFYPKYGSIDRSTFKLLGRPCIPFHSIPQDCRGRVCRLLVVKWNGDECSVHLVA</sequence>
<organism evidence="1">
    <name type="scientific">Xenopus laevis</name>
    <name type="common">African clawed frog</name>
    <dbReference type="NCBI Taxonomy" id="8355"/>
    <lineage>
        <taxon>Eukaryota</taxon>
        <taxon>Metazoa</taxon>
        <taxon>Chordata</taxon>
        <taxon>Craniata</taxon>
        <taxon>Vertebrata</taxon>
        <taxon>Euteleostomi</taxon>
        <taxon>Amphibia</taxon>
        <taxon>Batrachia</taxon>
        <taxon>Anura</taxon>
        <taxon>Pipoidea</taxon>
        <taxon>Pipidae</taxon>
        <taxon>Xenopodinae</taxon>
        <taxon>Xenopus</taxon>
        <taxon>Xenopus</taxon>
    </lineage>
</organism>
<reference evidence="1" key="1">
    <citation type="submission" date="2016-05" db="EMBL/GenBank/DDBJ databases">
        <title>WGS assembly of Xenopus laevis.</title>
        <authorList>
            <person name="Session A."/>
            <person name="Uno Y."/>
            <person name="Kwon T."/>
            <person name="Chapman J."/>
            <person name="Toyoda A."/>
            <person name="Takahashi S."/>
            <person name="Fukui A."/>
            <person name="Hikosaka A."/>
            <person name="Putnam N."/>
            <person name="Stites J."/>
            <person name="Van Heeringen S."/>
            <person name="Quigley I."/>
            <person name="Heinz S."/>
            <person name="Hellsten U."/>
            <person name="Lyons J."/>
            <person name="Suzuki A."/>
            <person name="Kondo M."/>
            <person name="Ogino H."/>
            <person name="Ochi H."/>
            <person name="Bogdanovic O."/>
            <person name="Lister R."/>
            <person name="Georgiou G."/>
            <person name="Paranjpe S."/>
            <person name="Van Kruijsbergen I."/>
            <person name="Mozaffari S."/>
            <person name="Shu S."/>
            <person name="Schmutz J."/>
            <person name="Jenkins J."/>
            <person name="Grimwood J."/>
            <person name="Carlson J."/>
            <person name="Mitros T."/>
            <person name="Simakov O."/>
            <person name="Heald R."/>
            <person name="Miller K."/>
            <person name="Haudenschild C."/>
            <person name="Kuroki Y."/>
            <person name="Tanaka T."/>
            <person name="Michiue T."/>
            <person name="Watanabe M."/>
            <person name="Kinoshita T."/>
            <person name="Ohta Y."/>
            <person name="Mawaribuchi S."/>
            <person name="Suzuki Y."/>
            <person name="Haramoto Y."/>
            <person name="Yamamoto T."/>
            <person name="Takagi C."/>
            <person name="Kitzman J."/>
            <person name="Shendure J."/>
            <person name="Nakayama T."/>
            <person name="Izutsu Y."/>
            <person name="Robert J."/>
            <person name="Dichmann D."/>
            <person name="Flajnik M."/>
            <person name="Houston D."/>
            <person name="Marcotte E."/>
            <person name="Wallingford J."/>
            <person name="Ito Y."/>
            <person name="Asashima M."/>
            <person name="Ueno N."/>
            <person name="Matsuda Y."/>
            <person name="Jan Veenstra G."/>
            <person name="Fujiyama A."/>
            <person name="Harland R."/>
            <person name="Taira M."/>
            <person name="Rokhsar D.S."/>
        </authorList>
    </citation>
    <scope>NUCLEOTIDE SEQUENCE</scope>
    <source>
        <strain evidence="1">J</strain>
        <tissue evidence="1">Blood</tissue>
    </source>
</reference>
<dbReference type="AlphaFoldDB" id="A0A974BPI8"/>
<gene>
    <name evidence="1" type="ORF">XELAEV_18003712mg</name>
</gene>
<proteinExistence type="predicted"/>
<protein>
    <submittedName>
        <fullName evidence="1">Uncharacterized protein</fullName>
    </submittedName>
</protein>
<evidence type="ECO:0000313" key="1">
    <source>
        <dbReference type="EMBL" id="OCT55808.1"/>
    </source>
</evidence>
<dbReference type="Proteomes" id="UP000694892">
    <property type="component" value="Unassembled WGS sequence"/>
</dbReference>
<accession>A0A974BPI8</accession>
<name>A0A974BPI8_XENLA</name>